<reference evidence="4" key="3">
    <citation type="journal article" date="2017" name="ISME J.">
        <title>Discovery of anaerobic lithoheterotrophic haloarchaea, ubiquitous in hypersaline habitats.</title>
        <authorList>
            <person name="Sorokin D.Y."/>
            <person name="Messina E."/>
            <person name="Smedile F."/>
            <person name="Roman P."/>
            <person name="Damste J.S.S."/>
            <person name="Ciordia S."/>
            <person name="Mena M.C."/>
            <person name="Ferrer M."/>
            <person name="Golyshin P.N."/>
            <person name="Kublanov I.V."/>
            <person name="Samarov N.I."/>
            <person name="Toshchakov S.V."/>
            <person name="La Cono V."/>
            <person name="Yakimov M.M."/>
        </authorList>
    </citation>
    <scope>NUCLEOTIDE SEQUENCE</scope>
    <source>
        <strain evidence="4">HSR6</strain>
    </source>
</reference>
<dbReference type="AlphaFoldDB" id="A0A1D8S290"/>
<accession>A0A1D8S290</accession>
<dbReference type="GeneID" id="30416769"/>
<evidence type="ECO:0000256" key="1">
    <source>
        <dbReference type="SAM" id="Phobius"/>
    </source>
</evidence>
<dbReference type="InterPro" id="IPR058284">
    <property type="entry name" value="DUF7978"/>
</dbReference>
<name>A0A1D8S290_9EURY</name>
<proteinExistence type="predicted"/>
<dbReference type="KEGG" id="hhsr:HSR6_0245"/>
<dbReference type="STRING" id="1873524.HSR6_0245"/>
<evidence type="ECO:0000259" key="2">
    <source>
        <dbReference type="Pfam" id="PF25933"/>
    </source>
</evidence>
<dbReference type="Pfam" id="PF25933">
    <property type="entry name" value="DUF7978"/>
    <property type="match status" value="1"/>
</dbReference>
<protein>
    <recommendedName>
        <fullName evidence="2">DUF7978 domain-containing protein</fullName>
    </recommendedName>
</protein>
<dbReference type="KEGG" id="halh:HTSR_0258"/>
<dbReference type="EMBL" id="CP016070">
    <property type="protein sequence ID" value="AOW79460.1"/>
    <property type="molecule type" value="Genomic_DNA"/>
</dbReference>
<feature type="transmembrane region" description="Helical" evidence="1">
    <location>
        <begin position="166"/>
        <end position="192"/>
    </location>
</feature>
<sequence length="193" mass="19425">MATSVPTDQSSRTELAASAGLGVIAAALGYLLTALLLSGEARDAVMAEVSEWKVLFWYFANAHMVDTEVSGSIGGFGGVDSVNFLAQSNAAGAGLLYLVPPLVLVGVGALLAHRLDARDVGEAVVAGAPVALGYALVLGIGAFVSRATMEASMIGVDVSSSIGPQLLPAILLGGIVYPLVFATVGAVLVAVVR</sequence>
<evidence type="ECO:0000313" key="3">
    <source>
        <dbReference type="EMBL" id="AOW79460.1"/>
    </source>
</evidence>
<keyword evidence="1" id="KW-1133">Transmembrane helix</keyword>
<dbReference type="Proteomes" id="UP000186165">
    <property type="component" value="Chromosome"/>
</dbReference>
<organism evidence="3 5">
    <name type="scientific">Halodesulfurarchaeum formicicum</name>
    <dbReference type="NCBI Taxonomy" id="1873524"/>
    <lineage>
        <taxon>Archaea</taxon>
        <taxon>Methanobacteriati</taxon>
        <taxon>Methanobacteriota</taxon>
        <taxon>Stenosarchaea group</taxon>
        <taxon>Halobacteria</taxon>
        <taxon>Halobacteriales</taxon>
        <taxon>Halobacteriaceae</taxon>
        <taxon>Halodesulfurarchaeum</taxon>
    </lineage>
</organism>
<feature type="domain" description="DUF7978" evidence="2">
    <location>
        <begin position="7"/>
        <end position="192"/>
    </location>
</feature>
<gene>
    <name evidence="4" type="ORF">HSR6_0245</name>
    <name evidence="3" type="ORF">HTSR_0258</name>
</gene>
<dbReference type="RefSeq" id="WP_070364227.1">
    <property type="nucleotide sequence ID" value="NZ_CP016070.1"/>
</dbReference>
<keyword evidence="6" id="KW-1185">Reference proteome</keyword>
<keyword evidence="1" id="KW-0472">Membrane</keyword>
<accession>A0A1J1AAX3</accession>
<dbReference type="OrthoDB" id="270777at2157"/>
<feature type="transmembrane region" description="Helical" evidence="1">
    <location>
        <begin position="15"/>
        <end position="37"/>
    </location>
</feature>
<evidence type="ECO:0000313" key="6">
    <source>
        <dbReference type="Proteomes" id="UP000186165"/>
    </source>
</evidence>
<evidence type="ECO:0000313" key="5">
    <source>
        <dbReference type="Proteomes" id="UP000185608"/>
    </source>
</evidence>
<feature type="transmembrane region" description="Helical" evidence="1">
    <location>
        <begin position="124"/>
        <end position="145"/>
    </location>
</feature>
<feature type="transmembrane region" description="Helical" evidence="1">
    <location>
        <begin position="94"/>
        <end position="112"/>
    </location>
</feature>
<dbReference type="EMBL" id="CP016804">
    <property type="protein sequence ID" value="APE94713.1"/>
    <property type="molecule type" value="Genomic_DNA"/>
</dbReference>
<reference evidence="6" key="2">
    <citation type="submission" date="2016-08" db="EMBL/GenBank/DDBJ databases">
        <title>Discovery of first anaerobic lithoheterotrophic haloarchae widely represented in hypersaline habitats.</title>
        <authorList>
            <person name="Sorokin D.Y."/>
            <person name="Kublanov I.V."/>
            <person name="Roman P."/>
            <person name="Sinninghe Damste J.S."/>
            <person name="Golyshin P.N."/>
            <person name="Rojo D."/>
            <person name="Ciordia S."/>
            <person name="Mena Md.C."/>
            <person name="Ferrer M."/>
            <person name="Smedile F."/>
            <person name="Messina E."/>
            <person name="La Cono V."/>
            <person name="Yakimov M.M."/>
        </authorList>
    </citation>
    <scope>NUCLEOTIDE SEQUENCE [LARGE SCALE GENOMIC DNA]</scope>
    <source>
        <strain evidence="6">HSR6</strain>
    </source>
</reference>
<evidence type="ECO:0000313" key="4">
    <source>
        <dbReference type="EMBL" id="APE94713.1"/>
    </source>
</evidence>
<keyword evidence="1" id="KW-0812">Transmembrane</keyword>
<reference evidence="3 5" key="1">
    <citation type="submission" date="2016-06" db="EMBL/GenBank/DDBJ databases">
        <title>Discovery of anaerobic lithoheterotrophic haloarchaeon capable of sulfur respiration by hydrogen and formate.</title>
        <authorList>
            <person name="Sorokin D.Y."/>
            <person name="Kublanov I.V."/>
            <person name="Roman P."/>
            <person name="Sinninghe Damste J.S."/>
            <person name="Golyshin P.N."/>
            <person name="Rojo D."/>
            <person name="Ciordia S."/>
            <person name="Mena Md.C."/>
            <person name="Ferrer M."/>
            <person name="Smedile F."/>
            <person name="Messina E."/>
            <person name="La Cono V."/>
            <person name="Yakimov M.M."/>
        </authorList>
    </citation>
    <scope>NUCLEOTIDE SEQUENCE [LARGE SCALE GENOMIC DNA]</scope>
    <source>
        <strain evidence="3 5">HTSR1</strain>
    </source>
</reference>
<dbReference type="Proteomes" id="UP000185608">
    <property type="component" value="Chromosome"/>
</dbReference>